<organism evidence="2 3">
    <name type="scientific">Paraburkholderia metrosideri</name>
    <dbReference type="NCBI Taxonomy" id="580937"/>
    <lineage>
        <taxon>Bacteria</taxon>
        <taxon>Pseudomonadati</taxon>
        <taxon>Pseudomonadota</taxon>
        <taxon>Betaproteobacteria</taxon>
        <taxon>Burkholderiales</taxon>
        <taxon>Burkholderiaceae</taxon>
        <taxon>Paraburkholderia</taxon>
    </lineage>
</organism>
<evidence type="ECO:0000256" key="1">
    <source>
        <dbReference type="SAM" id="Phobius"/>
    </source>
</evidence>
<gene>
    <name evidence="2" type="primary">yoaB</name>
    <name evidence="2" type="ORF">LMG28140_06776</name>
</gene>
<dbReference type="Proteomes" id="UP000598032">
    <property type="component" value="Unassembled WGS sequence"/>
</dbReference>
<dbReference type="EMBL" id="CAJHCP010000029">
    <property type="protein sequence ID" value="CAD6560116.1"/>
    <property type="molecule type" value="Genomic_DNA"/>
</dbReference>
<name>A0ABN7IIR7_9BURK</name>
<keyword evidence="3" id="KW-1185">Reference proteome</keyword>
<proteinExistence type="predicted"/>
<keyword evidence="1" id="KW-1133">Transmembrane helix</keyword>
<evidence type="ECO:0000313" key="3">
    <source>
        <dbReference type="Proteomes" id="UP000598032"/>
    </source>
</evidence>
<accession>A0ABN7IIR7</accession>
<evidence type="ECO:0000313" key="2">
    <source>
        <dbReference type="EMBL" id="CAD6560116.1"/>
    </source>
</evidence>
<feature type="transmembrane region" description="Helical" evidence="1">
    <location>
        <begin position="59"/>
        <end position="81"/>
    </location>
</feature>
<protein>
    <submittedName>
        <fullName evidence="2">Transporter YoaB</fullName>
    </submittedName>
</protein>
<comment type="caution">
    <text evidence="2">The sequence shown here is derived from an EMBL/GenBank/DDBJ whole genome shotgun (WGS) entry which is preliminary data.</text>
</comment>
<keyword evidence="1" id="KW-0812">Transmembrane</keyword>
<reference evidence="2 3" key="1">
    <citation type="submission" date="2020-10" db="EMBL/GenBank/DDBJ databases">
        <authorList>
            <person name="Peeters C."/>
        </authorList>
    </citation>
    <scope>NUCLEOTIDE SEQUENCE [LARGE SCALE GENOMIC DNA]</scope>
    <source>
        <strain evidence="2 3">LMG 28140</strain>
    </source>
</reference>
<keyword evidence="1" id="KW-0472">Membrane</keyword>
<sequence length="100" mass="10651">MHLLSTIVLRNIVFNPASGMVAVRIGHRRVIGFAEGAGPAITAPLMYKMPLLFKSHSAMMAPFGVLYGTTLASFVPLSALVPKLCSKEKGPALWILGLST</sequence>